<sequence length="152" mass="16989">MQKLFSMSDLGLLTYYLVIKVKQNDDMITLCQSSYVYKILKLSGMADCIASRYMEAPTMQHMAAVKNILRYVNGTADFGCYYKRHIKPELELVGFSDSDLVGNLDDRKSTIGMVFFLGASLITWASRKQKIVAFSSCEAEYITAATAACQGM</sequence>
<organism evidence="1 2">
    <name type="scientific">Dioscorea cayennensis subsp. rotundata</name>
    <name type="common">White Guinea yam</name>
    <name type="synonym">Dioscorea rotundata</name>
    <dbReference type="NCBI Taxonomy" id="55577"/>
    <lineage>
        <taxon>Eukaryota</taxon>
        <taxon>Viridiplantae</taxon>
        <taxon>Streptophyta</taxon>
        <taxon>Embryophyta</taxon>
        <taxon>Tracheophyta</taxon>
        <taxon>Spermatophyta</taxon>
        <taxon>Magnoliopsida</taxon>
        <taxon>Liliopsida</taxon>
        <taxon>Dioscoreales</taxon>
        <taxon>Dioscoreaceae</taxon>
        <taxon>Dioscorea</taxon>
    </lineage>
</organism>
<name>A0AB40BNQ4_DIOCR</name>
<dbReference type="GeneID" id="120265241"/>
<reference evidence="2" key="1">
    <citation type="submission" date="2025-08" db="UniProtKB">
        <authorList>
            <consortium name="RefSeq"/>
        </authorList>
    </citation>
    <scope>IDENTIFICATION</scope>
</reference>
<evidence type="ECO:0000313" key="1">
    <source>
        <dbReference type="Proteomes" id="UP001515500"/>
    </source>
</evidence>
<gene>
    <name evidence="2" type="primary">LOC120265241</name>
</gene>
<evidence type="ECO:0000313" key="2">
    <source>
        <dbReference type="RefSeq" id="XP_039129056.1"/>
    </source>
</evidence>
<protein>
    <submittedName>
        <fullName evidence="2">Uncharacterized mitochondrial protein AtMg00810-like</fullName>
    </submittedName>
</protein>
<dbReference type="Proteomes" id="UP001515500">
    <property type="component" value="Chromosome 7"/>
</dbReference>
<dbReference type="RefSeq" id="XP_039129056.1">
    <property type="nucleotide sequence ID" value="XM_039273122.1"/>
</dbReference>
<proteinExistence type="predicted"/>
<dbReference type="PANTHER" id="PTHR11439">
    <property type="entry name" value="GAG-POL-RELATED RETROTRANSPOSON"/>
    <property type="match status" value="1"/>
</dbReference>
<accession>A0AB40BNQ4</accession>
<dbReference type="PANTHER" id="PTHR11439:SF515">
    <property type="entry name" value="GAG-POL POLYPROTEIN"/>
    <property type="match status" value="1"/>
</dbReference>
<dbReference type="CDD" id="cd09272">
    <property type="entry name" value="RNase_HI_RT_Ty1"/>
    <property type="match status" value="1"/>
</dbReference>
<dbReference type="AlphaFoldDB" id="A0AB40BNQ4"/>
<keyword evidence="1" id="KW-1185">Reference proteome</keyword>